<accession>A0ABZ2KXD6</accession>
<gene>
    <name evidence="1" type="ORF">LVJ94_32760</name>
</gene>
<dbReference type="EMBL" id="CP089983">
    <property type="protein sequence ID" value="WXB01676.1"/>
    <property type="molecule type" value="Genomic_DNA"/>
</dbReference>
<evidence type="ECO:0008006" key="3">
    <source>
        <dbReference type="Google" id="ProtNLM"/>
    </source>
</evidence>
<evidence type="ECO:0000313" key="2">
    <source>
        <dbReference type="Proteomes" id="UP001374803"/>
    </source>
</evidence>
<dbReference type="RefSeq" id="WP_394831292.1">
    <property type="nucleotide sequence ID" value="NZ_CP089929.1"/>
</dbReference>
<reference evidence="1" key="1">
    <citation type="submission" date="2021-12" db="EMBL/GenBank/DDBJ databases">
        <title>Discovery of the Pendulisporaceae a myxobacterial family with distinct sporulation behavior and unique specialized metabolism.</title>
        <authorList>
            <person name="Garcia R."/>
            <person name="Popoff A."/>
            <person name="Bader C.D."/>
            <person name="Loehr J."/>
            <person name="Walesch S."/>
            <person name="Walt C."/>
            <person name="Boldt J."/>
            <person name="Bunk B."/>
            <person name="Haeckl F.J.F.P.J."/>
            <person name="Gunesch A.P."/>
            <person name="Birkelbach J."/>
            <person name="Nuebel U."/>
            <person name="Pietschmann T."/>
            <person name="Bach T."/>
            <person name="Mueller R."/>
        </authorList>
    </citation>
    <scope>NUCLEOTIDE SEQUENCE</scope>
    <source>
        <strain evidence="1">MSr11367</strain>
    </source>
</reference>
<name>A0ABZ2KXD6_9BACT</name>
<keyword evidence="2" id="KW-1185">Reference proteome</keyword>
<organism evidence="1 2">
    <name type="scientific">Pendulispora rubella</name>
    <dbReference type="NCBI Taxonomy" id="2741070"/>
    <lineage>
        <taxon>Bacteria</taxon>
        <taxon>Pseudomonadati</taxon>
        <taxon>Myxococcota</taxon>
        <taxon>Myxococcia</taxon>
        <taxon>Myxococcales</taxon>
        <taxon>Sorangiineae</taxon>
        <taxon>Pendulisporaceae</taxon>
        <taxon>Pendulispora</taxon>
    </lineage>
</organism>
<sequence>MTTSCVPPPDVRSEIVGALDVNAAVRLLEEIEQLPAGATGALLVASSSGPAGSVFVENGRVCWAVATGMRRRLTDLLRHQTDPPLEPAVVEDVYRACMQGGGLLGEELVNRGIVSSDGLRRALRQHTSEAMMLLSRARDEQRPDAWVTHRRRQYSAKYTFLPSEILVGIARQRVGPGPLDAHAHLEGILNGSGGGAAFMRAAGLALPLPVATYNESLLGVRLIVELGQWAMSSLDLAGVFCSRRQLVTASAPHGASFMAWEHGGLVFVALCPERTTFARALMKSFAQAPGP</sequence>
<dbReference type="Proteomes" id="UP001374803">
    <property type="component" value="Chromosome"/>
</dbReference>
<protein>
    <recommendedName>
        <fullName evidence="3">DUF4388 domain-containing protein</fullName>
    </recommendedName>
</protein>
<proteinExistence type="predicted"/>
<evidence type="ECO:0000313" key="1">
    <source>
        <dbReference type="EMBL" id="WXB01676.1"/>
    </source>
</evidence>